<sequence length="204" mass="22248">MKEKDLTAVESLKLIESTIEQSKRDIAKASAQPLLVWGTLVVATSLTIWGLMTNTPAGEGANKWHLLWILMALIGGVYQYRFNRTWSVPESIVSKILGSMWGVFGISVFVLWAMNVCAITWGGISVKETIPMTPTIILFMGMSVAITGKIINRLFISIVGAIACAICAYFALVNQGVNELLCTAITAVFTLLIPGLYLKFSNGR</sequence>
<dbReference type="Proteomes" id="UP000254072">
    <property type="component" value="Unassembled WGS sequence"/>
</dbReference>
<feature type="transmembrane region" description="Helical" evidence="1">
    <location>
        <begin position="34"/>
        <end position="52"/>
    </location>
</feature>
<keyword evidence="1" id="KW-0472">Membrane</keyword>
<accession>A0A379DZM2</accession>
<feature type="transmembrane region" description="Helical" evidence="1">
    <location>
        <begin position="178"/>
        <end position="198"/>
    </location>
</feature>
<dbReference type="AlphaFoldDB" id="A0A379DZM2"/>
<dbReference type="OrthoDB" id="1081712at2"/>
<feature type="transmembrane region" description="Helical" evidence="1">
    <location>
        <begin position="101"/>
        <end position="124"/>
    </location>
</feature>
<name>A0A379DZM2_9BACT</name>
<dbReference type="EMBL" id="UGTL01000001">
    <property type="protein sequence ID" value="SUB85534.1"/>
    <property type="molecule type" value="Genomic_DNA"/>
</dbReference>
<keyword evidence="1" id="KW-0812">Transmembrane</keyword>
<gene>
    <name evidence="2" type="ORF">NCTC11157_01261</name>
</gene>
<evidence type="ECO:0000256" key="1">
    <source>
        <dbReference type="SAM" id="Phobius"/>
    </source>
</evidence>
<evidence type="ECO:0000313" key="2">
    <source>
        <dbReference type="EMBL" id="SUB85534.1"/>
    </source>
</evidence>
<proteinExistence type="predicted"/>
<dbReference type="GeneID" id="91082456"/>
<evidence type="ECO:0008006" key="4">
    <source>
        <dbReference type="Google" id="ProtNLM"/>
    </source>
</evidence>
<evidence type="ECO:0000313" key="3">
    <source>
        <dbReference type="Proteomes" id="UP000254072"/>
    </source>
</evidence>
<organism evidence="2 3">
    <name type="scientific">Prevotella disiens</name>
    <dbReference type="NCBI Taxonomy" id="28130"/>
    <lineage>
        <taxon>Bacteria</taxon>
        <taxon>Pseudomonadati</taxon>
        <taxon>Bacteroidota</taxon>
        <taxon>Bacteroidia</taxon>
        <taxon>Bacteroidales</taxon>
        <taxon>Prevotellaceae</taxon>
        <taxon>Prevotella</taxon>
    </lineage>
</organism>
<feature type="transmembrane region" description="Helical" evidence="1">
    <location>
        <begin position="64"/>
        <end position="80"/>
    </location>
</feature>
<feature type="transmembrane region" description="Helical" evidence="1">
    <location>
        <begin position="130"/>
        <end position="147"/>
    </location>
</feature>
<dbReference type="RefSeq" id="WP_021668227.1">
    <property type="nucleotide sequence ID" value="NZ_UGTL01000001.1"/>
</dbReference>
<reference evidence="2 3" key="1">
    <citation type="submission" date="2018-06" db="EMBL/GenBank/DDBJ databases">
        <authorList>
            <consortium name="Pathogen Informatics"/>
            <person name="Doyle S."/>
        </authorList>
    </citation>
    <scope>NUCLEOTIDE SEQUENCE [LARGE SCALE GENOMIC DNA]</scope>
    <source>
        <strain evidence="2 3">NCTC11157</strain>
    </source>
</reference>
<protein>
    <recommendedName>
        <fullName evidence="4">Tellurium resistance protein TerC</fullName>
    </recommendedName>
</protein>
<keyword evidence="1" id="KW-1133">Transmembrane helix</keyword>
<feature type="transmembrane region" description="Helical" evidence="1">
    <location>
        <begin position="154"/>
        <end position="172"/>
    </location>
</feature>